<proteinExistence type="predicted"/>
<name>A0A2J6R3J5_HYAVF</name>
<evidence type="ECO:0000259" key="1">
    <source>
        <dbReference type="Pfam" id="PF06985"/>
    </source>
</evidence>
<feature type="domain" description="Heterokaryon incompatibility" evidence="1">
    <location>
        <begin position="48"/>
        <end position="173"/>
    </location>
</feature>
<reference evidence="2 3" key="1">
    <citation type="submission" date="2016-04" db="EMBL/GenBank/DDBJ databases">
        <title>A degradative enzymes factory behind the ericoid mycorrhizal symbiosis.</title>
        <authorList>
            <consortium name="DOE Joint Genome Institute"/>
            <person name="Martino E."/>
            <person name="Morin E."/>
            <person name="Grelet G."/>
            <person name="Kuo A."/>
            <person name="Kohler A."/>
            <person name="Daghino S."/>
            <person name="Barry K."/>
            <person name="Choi C."/>
            <person name="Cichocki N."/>
            <person name="Clum A."/>
            <person name="Copeland A."/>
            <person name="Hainaut M."/>
            <person name="Haridas S."/>
            <person name="Labutti K."/>
            <person name="Lindquist E."/>
            <person name="Lipzen A."/>
            <person name="Khouja H.-R."/>
            <person name="Murat C."/>
            <person name="Ohm R."/>
            <person name="Olson A."/>
            <person name="Spatafora J."/>
            <person name="Veneault-Fourrey C."/>
            <person name="Henrissat B."/>
            <person name="Grigoriev I."/>
            <person name="Martin F."/>
            <person name="Perotto S."/>
        </authorList>
    </citation>
    <scope>NUCLEOTIDE SEQUENCE [LARGE SCALE GENOMIC DNA]</scope>
    <source>
        <strain evidence="2 3">F</strain>
    </source>
</reference>
<dbReference type="Pfam" id="PF06985">
    <property type="entry name" value="HET"/>
    <property type="match status" value="1"/>
</dbReference>
<dbReference type="OrthoDB" id="2157530at2759"/>
<dbReference type="AlphaFoldDB" id="A0A2J6R3J5"/>
<organism evidence="2 3">
    <name type="scientific">Hyaloscypha variabilis (strain UAMH 11265 / GT02V1 / F)</name>
    <name type="common">Meliniomyces variabilis</name>
    <dbReference type="NCBI Taxonomy" id="1149755"/>
    <lineage>
        <taxon>Eukaryota</taxon>
        <taxon>Fungi</taxon>
        <taxon>Dikarya</taxon>
        <taxon>Ascomycota</taxon>
        <taxon>Pezizomycotina</taxon>
        <taxon>Leotiomycetes</taxon>
        <taxon>Helotiales</taxon>
        <taxon>Hyaloscyphaceae</taxon>
        <taxon>Hyaloscypha</taxon>
        <taxon>Hyaloscypha variabilis</taxon>
    </lineage>
</organism>
<dbReference type="InterPro" id="IPR010730">
    <property type="entry name" value="HET"/>
</dbReference>
<dbReference type="PANTHER" id="PTHR24148">
    <property type="entry name" value="ANKYRIN REPEAT DOMAIN-CONTAINING PROTEIN 39 HOMOLOG-RELATED"/>
    <property type="match status" value="1"/>
</dbReference>
<protein>
    <submittedName>
        <fullName evidence="2">HET-domain-containing protein</fullName>
    </submittedName>
</protein>
<evidence type="ECO:0000313" key="3">
    <source>
        <dbReference type="Proteomes" id="UP000235786"/>
    </source>
</evidence>
<accession>A0A2J6R3J5</accession>
<dbReference type="InterPro" id="IPR052895">
    <property type="entry name" value="HetReg/Transcr_Mod"/>
</dbReference>
<dbReference type="EMBL" id="KZ613957">
    <property type="protein sequence ID" value="PMD33073.1"/>
    <property type="molecule type" value="Genomic_DNA"/>
</dbReference>
<gene>
    <name evidence="2" type="ORF">L207DRAFT_608912</name>
</gene>
<dbReference type="STRING" id="1149755.A0A2J6R3J5"/>
<keyword evidence="3" id="KW-1185">Reference proteome</keyword>
<dbReference type="Proteomes" id="UP000235786">
    <property type="component" value="Unassembled WGS sequence"/>
</dbReference>
<dbReference type="PANTHER" id="PTHR24148:SF82">
    <property type="entry name" value="HETEROKARYON INCOMPATIBILITY DOMAIN-CONTAINING PROTEIN"/>
    <property type="match status" value="1"/>
</dbReference>
<sequence>MAEDSTLYFPLPGSRSTRVLYIEAGAFDDEIRCQIDVIDLDDEQALEYEALSYVWGPAEPRHWLQISGVEKSVTENLATAIRWLRREDAPVLTWIDALCINQDDLDERAQQVRLMRDIYSKAYSTILWLGEEDERTEDEYKRIGLPEPDNESWQALFDILQRPWFNRVWVIQEVAVSKNARLMVGKQCVPWTVLVFATIFFVFHGRGNYVPPKYLSGPVNMSFCIPTDEPDSVALPTLLWLGKGFQATDVRDKVHAIVGLIKRYPEQERCSLLEPDYRVLPVVVFVNVVKHLLECPHTENGRDLGILSGVFHSRGVLLPQDFPSWVPRWDLTSQSPRISEPGIYDACSSRSINLKEPISTSTMILKGFRVSRVVGVDTSLIDLWEEDEWVPGEIWKTVKQLWRAFTKKHLVYQGRELTNAFGKTITVGGVIMKSI</sequence>
<evidence type="ECO:0000313" key="2">
    <source>
        <dbReference type="EMBL" id="PMD33073.1"/>
    </source>
</evidence>